<sequence length="456" mass="49998">MRRLLLSASYVIVFLALLLPPASAGELPDPEAATDMTAVAPDGQSITLGDAVREALLRRPTLKAAEQSVLLSKAQMGASRSGYLPTLQASYSDTVGNSIFGYFLIPGYQYANYNLLTVALTQTVWDFGRVHSQMRQSRHQLGAAEALNRREAQTVIRDVETAYYDLLKAQHRVLSARQSVVDASSHLAEARARLSAGVGLRLDVTQAKVNLESARLDLIHEETLRRKAQVDLGRAIGFRKKRPFVALTPAEPERIPPFPDGPALDRLIASHPEILADTENVRQKKAALDAAKDQNYPTITGNAQYYLAQISVPLFGLPTNPFSTVNVGGVLNIPIFSGGLMTSQIHEARADMRRTIHQAEDDRLRILALIRDAALDVEENRERLRETETALENAEENDRQVEAAYRAGTAHSVDAIDAETALRRARVDVDSARFDLMSSIVAYHYALGTLTSPGAP</sequence>
<keyword evidence="7" id="KW-0998">Cell outer membrane</keyword>
<feature type="chain" id="PRO_5002966238" evidence="9">
    <location>
        <begin position="25"/>
        <end position="456"/>
    </location>
</feature>
<dbReference type="GO" id="GO:0015288">
    <property type="term" value="F:porin activity"/>
    <property type="evidence" value="ECO:0007669"/>
    <property type="project" value="TreeGrafter"/>
</dbReference>
<keyword evidence="6" id="KW-0472">Membrane</keyword>
<dbReference type="Gene3D" id="1.20.1600.10">
    <property type="entry name" value="Outer membrane efflux proteins (OEP)"/>
    <property type="match status" value="1"/>
</dbReference>
<evidence type="ECO:0000313" key="11">
    <source>
        <dbReference type="Proteomes" id="UP000009374"/>
    </source>
</evidence>
<evidence type="ECO:0000256" key="7">
    <source>
        <dbReference type="ARBA" id="ARBA00023237"/>
    </source>
</evidence>
<keyword evidence="3" id="KW-0813">Transport</keyword>
<keyword evidence="11" id="KW-1185">Reference proteome</keyword>
<accession>C6I0Q4</accession>
<evidence type="ECO:0000256" key="5">
    <source>
        <dbReference type="ARBA" id="ARBA00022692"/>
    </source>
</evidence>
<dbReference type="PANTHER" id="PTHR30026">
    <property type="entry name" value="OUTER MEMBRANE PROTEIN TOLC"/>
    <property type="match status" value="1"/>
</dbReference>
<dbReference type="AlphaFoldDB" id="C6I0Q4"/>
<gene>
    <name evidence="10" type="ORF">UBAL3_95950002</name>
</gene>
<protein>
    <submittedName>
        <fullName evidence="10">Outer membrane efflux protein</fullName>
    </submittedName>
</protein>
<evidence type="ECO:0000313" key="10">
    <source>
        <dbReference type="EMBL" id="EES51504.1"/>
    </source>
</evidence>
<evidence type="ECO:0000256" key="4">
    <source>
        <dbReference type="ARBA" id="ARBA00022452"/>
    </source>
</evidence>
<dbReference type="InterPro" id="IPR003423">
    <property type="entry name" value="OMP_efflux"/>
</dbReference>
<keyword evidence="5" id="KW-0812">Transmembrane</keyword>
<dbReference type="SUPFAM" id="SSF56954">
    <property type="entry name" value="Outer membrane efflux proteins (OEP)"/>
    <property type="match status" value="1"/>
</dbReference>
<keyword evidence="4" id="KW-1134">Transmembrane beta strand</keyword>
<evidence type="ECO:0000256" key="9">
    <source>
        <dbReference type="SAM" id="SignalP"/>
    </source>
</evidence>
<comment type="similarity">
    <text evidence="2">Belongs to the outer membrane factor (OMF) (TC 1.B.17) family.</text>
</comment>
<name>C6I0Q4_9BACT</name>
<keyword evidence="8" id="KW-0175">Coiled coil</keyword>
<dbReference type="GO" id="GO:0009279">
    <property type="term" value="C:cell outer membrane"/>
    <property type="evidence" value="ECO:0007669"/>
    <property type="project" value="UniProtKB-SubCell"/>
</dbReference>
<dbReference type="Pfam" id="PF02321">
    <property type="entry name" value="OEP"/>
    <property type="match status" value="2"/>
</dbReference>
<dbReference type="EMBL" id="GG693888">
    <property type="protein sequence ID" value="EES51504.1"/>
    <property type="molecule type" value="Genomic_DNA"/>
</dbReference>
<proteinExistence type="inferred from homology"/>
<feature type="signal peptide" evidence="9">
    <location>
        <begin position="1"/>
        <end position="24"/>
    </location>
</feature>
<dbReference type="GO" id="GO:1990281">
    <property type="term" value="C:efflux pump complex"/>
    <property type="evidence" value="ECO:0007669"/>
    <property type="project" value="TreeGrafter"/>
</dbReference>
<evidence type="ECO:0000256" key="2">
    <source>
        <dbReference type="ARBA" id="ARBA00007613"/>
    </source>
</evidence>
<dbReference type="InterPro" id="IPR028351">
    <property type="entry name" value="CyaE"/>
</dbReference>
<evidence type="ECO:0000256" key="6">
    <source>
        <dbReference type="ARBA" id="ARBA00023136"/>
    </source>
</evidence>
<comment type="subcellular location">
    <subcellularLocation>
        <location evidence="1">Cell outer membrane</location>
    </subcellularLocation>
</comment>
<evidence type="ECO:0000256" key="1">
    <source>
        <dbReference type="ARBA" id="ARBA00004442"/>
    </source>
</evidence>
<reference evidence="10 11" key="1">
    <citation type="journal article" date="2009" name="Appl. Environ. Microbiol.">
        <title>Community genomic and proteomic analyses of chemoautotrophic iron-oxidizing "Leptospirillum rubarum" (Group II) and "Leptospirillum ferrodiazotrophum" (Group III) bacteria in acid mine drainage biofilms.</title>
        <authorList>
            <person name="Goltsman D.S."/>
            <person name="Denef V.J."/>
            <person name="Singer S.W."/>
            <person name="VerBerkmoes N.C."/>
            <person name="Lefsrud M."/>
            <person name="Mueller R.S."/>
            <person name="Dick G.J."/>
            <person name="Sun C.L."/>
            <person name="Wheeler K.E."/>
            <person name="Zemla A."/>
            <person name="Baker B.J."/>
            <person name="Hauser L."/>
            <person name="Land M."/>
            <person name="Shah M.B."/>
            <person name="Thelen M.P."/>
            <person name="Hettich R.L."/>
            <person name="Banfield J.F."/>
        </authorList>
    </citation>
    <scope>NUCLEOTIDE SEQUENCE [LARGE SCALE GENOMIC DNA]</scope>
</reference>
<dbReference type="PANTHER" id="PTHR30026:SF20">
    <property type="entry name" value="OUTER MEMBRANE PROTEIN TOLC"/>
    <property type="match status" value="1"/>
</dbReference>
<keyword evidence="9" id="KW-0732">Signal</keyword>
<evidence type="ECO:0000256" key="8">
    <source>
        <dbReference type="SAM" id="Coils"/>
    </source>
</evidence>
<dbReference type="InterPro" id="IPR051906">
    <property type="entry name" value="TolC-like"/>
</dbReference>
<feature type="coiled-coil region" evidence="8">
    <location>
        <begin position="367"/>
        <end position="404"/>
    </location>
</feature>
<evidence type="ECO:0000256" key="3">
    <source>
        <dbReference type="ARBA" id="ARBA00022448"/>
    </source>
</evidence>
<dbReference type="PIRSF" id="PIRSF001892">
    <property type="entry name" value="CyaE"/>
    <property type="match status" value="1"/>
</dbReference>
<dbReference type="GO" id="GO:0015562">
    <property type="term" value="F:efflux transmembrane transporter activity"/>
    <property type="evidence" value="ECO:0007669"/>
    <property type="project" value="InterPro"/>
</dbReference>
<organism evidence="10 11">
    <name type="scientific">Leptospirillum ferrodiazotrophum</name>
    <dbReference type="NCBI Taxonomy" id="412449"/>
    <lineage>
        <taxon>Bacteria</taxon>
        <taxon>Pseudomonadati</taxon>
        <taxon>Nitrospirota</taxon>
        <taxon>Nitrospiria</taxon>
        <taxon>Nitrospirales</taxon>
        <taxon>Nitrospiraceae</taxon>
        <taxon>Leptospirillum</taxon>
    </lineage>
</organism>
<dbReference type="Proteomes" id="UP000009374">
    <property type="component" value="Unassembled WGS sequence"/>
</dbReference>